<accession>A0AAV2E9P8</accession>
<name>A0AAV2E9P8_9ROSI</name>
<sequence>MLKPIKANLASRPHLNLAAHFVEDGPNGERNPWFRKFSLMRPSHQLHHLFSGEAINSGGTAGDKMQKQISDGDLADETRLVMAGGSDLSSLA</sequence>
<dbReference type="Proteomes" id="UP001497516">
    <property type="component" value="Chromosome 4"/>
</dbReference>
<keyword evidence="2" id="KW-1185">Reference proteome</keyword>
<organism evidence="1 2">
    <name type="scientific">Linum trigynum</name>
    <dbReference type="NCBI Taxonomy" id="586398"/>
    <lineage>
        <taxon>Eukaryota</taxon>
        <taxon>Viridiplantae</taxon>
        <taxon>Streptophyta</taxon>
        <taxon>Embryophyta</taxon>
        <taxon>Tracheophyta</taxon>
        <taxon>Spermatophyta</taxon>
        <taxon>Magnoliopsida</taxon>
        <taxon>eudicotyledons</taxon>
        <taxon>Gunneridae</taxon>
        <taxon>Pentapetalae</taxon>
        <taxon>rosids</taxon>
        <taxon>fabids</taxon>
        <taxon>Malpighiales</taxon>
        <taxon>Linaceae</taxon>
        <taxon>Linum</taxon>
    </lineage>
</organism>
<proteinExistence type="predicted"/>
<gene>
    <name evidence="1" type="ORF">LTRI10_LOCUS23833</name>
</gene>
<protein>
    <submittedName>
        <fullName evidence="1">Uncharacterized protein</fullName>
    </submittedName>
</protein>
<reference evidence="1 2" key="1">
    <citation type="submission" date="2024-04" db="EMBL/GenBank/DDBJ databases">
        <authorList>
            <person name="Fracassetti M."/>
        </authorList>
    </citation>
    <scope>NUCLEOTIDE SEQUENCE [LARGE SCALE GENOMIC DNA]</scope>
</reference>
<evidence type="ECO:0000313" key="2">
    <source>
        <dbReference type="Proteomes" id="UP001497516"/>
    </source>
</evidence>
<evidence type="ECO:0000313" key="1">
    <source>
        <dbReference type="EMBL" id="CAL1382512.1"/>
    </source>
</evidence>
<dbReference type="AlphaFoldDB" id="A0AAV2E9P8"/>
<dbReference type="EMBL" id="OZ034817">
    <property type="protein sequence ID" value="CAL1382512.1"/>
    <property type="molecule type" value="Genomic_DNA"/>
</dbReference>